<keyword evidence="2" id="KW-1185">Reference proteome</keyword>
<reference evidence="2" key="1">
    <citation type="journal article" date="2014" name="Nat. Genet.">
        <title>Genome of the human hookworm Necator americanus.</title>
        <authorList>
            <person name="Tang Y.T."/>
            <person name="Gao X."/>
            <person name="Rosa B.A."/>
            <person name="Abubucker S."/>
            <person name="Hallsworth-Pepin K."/>
            <person name="Martin J."/>
            <person name="Tyagi R."/>
            <person name="Heizer E."/>
            <person name="Zhang X."/>
            <person name="Bhonagiri-Palsikar V."/>
            <person name="Minx P."/>
            <person name="Warren W.C."/>
            <person name="Wang Q."/>
            <person name="Zhan B."/>
            <person name="Hotez P.J."/>
            <person name="Sternberg P.W."/>
            <person name="Dougall A."/>
            <person name="Gaze S.T."/>
            <person name="Mulvenna J."/>
            <person name="Sotillo J."/>
            <person name="Ranganathan S."/>
            <person name="Rabelo E.M."/>
            <person name="Wilson R.K."/>
            <person name="Felgner P.L."/>
            <person name="Bethony J."/>
            <person name="Hawdon J.M."/>
            <person name="Gasser R.B."/>
            <person name="Loukas A."/>
            <person name="Mitreva M."/>
        </authorList>
    </citation>
    <scope>NUCLEOTIDE SEQUENCE [LARGE SCALE GENOMIC DNA]</scope>
</reference>
<dbReference type="EMBL" id="KI658707">
    <property type="protein sequence ID" value="ETN81522.1"/>
    <property type="molecule type" value="Genomic_DNA"/>
</dbReference>
<proteinExistence type="predicted"/>
<dbReference type="Proteomes" id="UP000053676">
    <property type="component" value="Unassembled WGS sequence"/>
</dbReference>
<dbReference type="AlphaFoldDB" id="W2TKI1"/>
<evidence type="ECO:0000313" key="1">
    <source>
        <dbReference type="EMBL" id="ETN81522.1"/>
    </source>
</evidence>
<evidence type="ECO:0000313" key="2">
    <source>
        <dbReference type="Proteomes" id="UP000053676"/>
    </source>
</evidence>
<sequence length="152" mass="16551">MLAVLIAVAVFPILYSLWTSLFDIRLTRSGLLGRSRAHGGVHDHIGCRNHADRNACRAATEPGVPRPTAVVDGAAHSLGDSVRRRRPHVEVDLRLGVRRAERCAAATRPDPSLHGMAWRYASYACADRQCVRVEGSAARDDPAACHAQVDPR</sequence>
<organism evidence="1 2">
    <name type="scientific">Necator americanus</name>
    <name type="common">Human hookworm</name>
    <dbReference type="NCBI Taxonomy" id="51031"/>
    <lineage>
        <taxon>Eukaryota</taxon>
        <taxon>Metazoa</taxon>
        <taxon>Ecdysozoa</taxon>
        <taxon>Nematoda</taxon>
        <taxon>Chromadorea</taxon>
        <taxon>Rhabditida</taxon>
        <taxon>Rhabditina</taxon>
        <taxon>Rhabditomorpha</taxon>
        <taxon>Strongyloidea</taxon>
        <taxon>Ancylostomatidae</taxon>
        <taxon>Bunostominae</taxon>
        <taxon>Necator</taxon>
    </lineage>
</organism>
<name>W2TKI1_NECAM</name>
<gene>
    <name evidence="1" type="ORF">NECAME_17891</name>
</gene>
<dbReference type="KEGG" id="nai:NECAME_17891"/>
<protein>
    <submittedName>
        <fullName evidence="1">Uncharacterized protein</fullName>
    </submittedName>
</protein>
<accession>W2TKI1</accession>